<evidence type="ECO:0000256" key="4">
    <source>
        <dbReference type="ARBA" id="ARBA00022963"/>
    </source>
</evidence>
<feature type="chain" id="PRO_5033054463" description="Lipase" evidence="9">
    <location>
        <begin position="21"/>
        <end position="411"/>
    </location>
</feature>
<dbReference type="Gene3D" id="3.40.50.1820">
    <property type="entry name" value="alpha/beta hydrolase"/>
    <property type="match status" value="1"/>
</dbReference>
<organism evidence="11 12">
    <name type="scientific">Vespula germanica</name>
    <name type="common">German yellow jacket</name>
    <name type="synonym">Paravespula germanica</name>
    <dbReference type="NCBI Taxonomy" id="30212"/>
    <lineage>
        <taxon>Eukaryota</taxon>
        <taxon>Metazoa</taxon>
        <taxon>Ecdysozoa</taxon>
        <taxon>Arthropoda</taxon>
        <taxon>Hexapoda</taxon>
        <taxon>Insecta</taxon>
        <taxon>Pterygota</taxon>
        <taxon>Neoptera</taxon>
        <taxon>Endopterygota</taxon>
        <taxon>Hymenoptera</taxon>
        <taxon>Apocrita</taxon>
        <taxon>Aculeata</taxon>
        <taxon>Vespoidea</taxon>
        <taxon>Vespidae</taxon>
        <taxon>Vespinae</taxon>
        <taxon>Vespula</taxon>
    </lineage>
</organism>
<dbReference type="Proteomes" id="UP000617340">
    <property type="component" value="Unassembled WGS sequence"/>
</dbReference>
<evidence type="ECO:0000256" key="5">
    <source>
        <dbReference type="ARBA" id="ARBA00023098"/>
    </source>
</evidence>
<sequence>MNMTFLYVFTICASIFEVTSLVLFPDIQMIEKFISNNHHISNNETYNPYVDLNTPQIIQKEGYSSEAHIISTEDGYLLTLHRIPGKFKSHPVLMQHGLLSSSADWVLSGPKKSLAFILADHGYDVWLGNFRGNTYSRAHKNLSIKDSRFWDFSWHEMGIYDLPAMISYITNLKQSNLTYIGHSMGTTTFYVMSTLIPDIASRVQMMFSLAPVAYMEHMKSPLRLLAPFAHDLKLIVDILGKDEFLPHNKLIEYFAKYGCDINILEHEICSNILFAFFGFDKSQFNYTLIPVIFGHVPAGASTKTIVHYAQEIQSGKFQQFDYGSEQNLKIYNSVEPPDYDISNISVPMVLYYASNDWCASVTDVLRLSRKLSNVINLYKIPYIKFNHLDFLWAIEAPELVYYKILNTMKDS</sequence>
<evidence type="ECO:0000313" key="12">
    <source>
        <dbReference type="Proteomes" id="UP000617340"/>
    </source>
</evidence>
<accession>A0A834KDA5</accession>
<keyword evidence="12" id="KW-1185">Reference proteome</keyword>
<keyword evidence="2 9" id="KW-0732">Signal</keyword>
<evidence type="ECO:0000259" key="10">
    <source>
        <dbReference type="Pfam" id="PF04083"/>
    </source>
</evidence>
<dbReference type="Pfam" id="PF04083">
    <property type="entry name" value="Abhydro_lipase"/>
    <property type="match status" value="1"/>
</dbReference>
<feature type="signal peptide" evidence="9">
    <location>
        <begin position="1"/>
        <end position="20"/>
    </location>
</feature>
<evidence type="ECO:0000256" key="9">
    <source>
        <dbReference type="SAM" id="SignalP"/>
    </source>
</evidence>
<evidence type="ECO:0000256" key="6">
    <source>
        <dbReference type="ARBA" id="ARBA00023180"/>
    </source>
</evidence>
<keyword evidence="4 7" id="KW-0442">Lipid degradation</keyword>
<feature type="domain" description="Partial AB-hydrolase lipase" evidence="10">
    <location>
        <begin position="54"/>
        <end position="108"/>
    </location>
</feature>
<keyword evidence="6" id="KW-0325">Glycoprotein</keyword>
<dbReference type="EMBL" id="JACSDZ010000004">
    <property type="protein sequence ID" value="KAF7405864.1"/>
    <property type="molecule type" value="Genomic_DNA"/>
</dbReference>
<dbReference type="GO" id="GO:0016788">
    <property type="term" value="F:hydrolase activity, acting on ester bonds"/>
    <property type="evidence" value="ECO:0007669"/>
    <property type="project" value="InterPro"/>
</dbReference>
<evidence type="ECO:0000256" key="7">
    <source>
        <dbReference type="PIRNR" id="PIRNR000862"/>
    </source>
</evidence>
<protein>
    <recommendedName>
        <fullName evidence="7">Lipase</fullName>
    </recommendedName>
</protein>
<feature type="active site" description="Charge relay system" evidence="8">
    <location>
        <position position="356"/>
    </location>
</feature>
<evidence type="ECO:0000256" key="1">
    <source>
        <dbReference type="ARBA" id="ARBA00010701"/>
    </source>
</evidence>
<evidence type="ECO:0000256" key="3">
    <source>
        <dbReference type="ARBA" id="ARBA00022801"/>
    </source>
</evidence>
<gene>
    <name evidence="11" type="ORF">HZH68_005233</name>
</gene>
<proteinExistence type="inferred from homology"/>
<keyword evidence="3 7" id="KW-0378">Hydrolase</keyword>
<comment type="similarity">
    <text evidence="1 7">Belongs to the AB hydrolase superfamily. Lipase family.</text>
</comment>
<dbReference type="InterPro" id="IPR006693">
    <property type="entry name" value="AB_hydrolase_lipase"/>
</dbReference>
<dbReference type="FunFam" id="3.40.50.1820:FF:000021">
    <property type="entry name" value="Lipase"/>
    <property type="match status" value="1"/>
</dbReference>
<feature type="active site" description="Nucleophile" evidence="8">
    <location>
        <position position="183"/>
    </location>
</feature>
<dbReference type="AlphaFoldDB" id="A0A834KDA5"/>
<comment type="caution">
    <text evidence="11">The sequence shown here is derived from an EMBL/GenBank/DDBJ whole genome shotgun (WGS) entry which is preliminary data.</text>
</comment>
<dbReference type="SUPFAM" id="SSF53474">
    <property type="entry name" value="alpha/beta-Hydrolases"/>
    <property type="match status" value="1"/>
</dbReference>
<feature type="active site" description="Charge relay system" evidence="8">
    <location>
        <position position="387"/>
    </location>
</feature>
<dbReference type="GO" id="GO:0016042">
    <property type="term" value="P:lipid catabolic process"/>
    <property type="evidence" value="ECO:0007669"/>
    <property type="project" value="UniProtKB-KW"/>
</dbReference>
<keyword evidence="5" id="KW-0443">Lipid metabolism</keyword>
<evidence type="ECO:0000256" key="8">
    <source>
        <dbReference type="PIRSR" id="PIRSR000862-1"/>
    </source>
</evidence>
<reference evidence="11" key="1">
    <citation type="journal article" date="2020" name="G3 (Bethesda)">
        <title>High-Quality Assemblies for Three Invasive Social Wasps from the &lt;i&gt;Vespula&lt;/i&gt; Genus.</title>
        <authorList>
            <person name="Harrop T.W.R."/>
            <person name="Guhlin J."/>
            <person name="McLaughlin G.M."/>
            <person name="Permina E."/>
            <person name="Stockwell P."/>
            <person name="Gilligan J."/>
            <person name="Le Lec M.F."/>
            <person name="Gruber M.A.M."/>
            <person name="Quinn O."/>
            <person name="Lovegrove M."/>
            <person name="Duncan E.J."/>
            <person name="Remnant E.J."/>
            <person name="Van Eeckhoven J."/>
            <person name="Graham B."/>
            <person name="Knapp R.A."/>
            <person name="Langford K.W."/>
            <person name="Kronenberg Z."/>
            <person name="Press M.O."/>
            <person name="Eacker S.M."/>
            <person name="Wilson-Rankin E.E."/>
            <person name="Purcell J."/>
            <person name="Lester P.J."/>
            <person name="Dearden P.K."/>
        </authorList>
    </citation>
    <scope>NUCLEOTIDE SEQUENCE</scope>
    <source>
        <strain evidence="11">Linc-1</strain>
    </source>
</reference>
<dbReference type="InterPro" id="IPR025483">
    <property type="entry name" value="Lipase_euk"/>
</dbReference>
<name>A0A834KDA5_VESGE</name>
<dbReference type="PANTHER" id="PTHR11005">
    <property type="entry name" value="LYSOSOMAL ACID LIPASE-RELATED"/>
    <property type="match status" value="1"/>
</dbReference>
<dbReference type="PIRSF" id="PIRSF000862">
    <property type="entry name" value="Steryl_ester_lip"/>
    <property type="match status" value="1"/>
</dbReference>
<evidence type="ECO:0000256" key="2">
    <source>
        <dbReference type="ARBA" id="ARBA00022729"/>
    </source>
</evidence>
<dbReference type="InterPro" id="IPR029058">
    <property type="entry name" value="AB_hydrolase_fold"/>
</dbReference>
<evidence type="ECO:0000313" key="11">
    <source>
        <dbReference type="EMBL" id="KAF7405864.1"/>
    </source>
</evidence>